<keyword evidence="9 13" id="KW-0472">Membrane</keyword>
<comment type="caution">
    <text evidence="15">The sequence shown here is derived from an EMBL/GenBank/DDBJ whole genome shotgun (WGS) entry which is preliminary data.</text>
</comment>
<gene>
    <name evidence="15" type="ORF">J0S82_020156</name>
</gene>
<accession>A0A8J6AWE9</accession>
<feature type="transmembrane region" description="Helical" evidence="13">
    <location>
        <begin position="265"/>
        <end position="286"/>
    </location>
</feature>
<protein>
    <recommendedName>
        <fullName evidence="13">Vomeronasal type-1 receptor</fullName>
    </recommendedName>
</protein>
<dbReference type="Proteomes" id="UP000700334">
    <property type="component" value="Unassembled WGS sequence"/>
</dbReference>
<comment type="subcellular location">
    <subcellularLocation>
        <location evidence="2 13">Cell membrane</location>
        <topology evidence="2 13">Multi-pass membrane protein</topology>
    </subcellularLocation>
</comment>
<feature type="transmembrane region" description="Helical" evidence="13">
    <location>
        <begin position="126"/>
        <end position="148"/>
    </location>
</feature>
<dbReference type="Pfam" id="PF03402">
    <property type="entry name" value="V1R"/>
    <property type="match status" value="1"/>
</dbReference>
<comment type="similarity">
    <text evidence="3 13">Belongs to the G-protein coupled receptor 1 family.</text>
</comment>
<keyword evidence="10 13" id="KW-0675">Receptor</keyword>
<evidence type="ECO:0000256" key="7">
    <source>
        <dbReference type="ARBA" id="ARBA00022989"/>
    </source>
</evidence>
<reference evidence="15" key="1">
    <citation type="journal article" date="2021" name="Evol. Appl.">
        <title>The genome of the Pyrenean desman and the effects of bottlenecks and inbreeding on the genomic landscape of an endangered species.</title>
        <authorList>
            <person name="Escoda L."/>
            <person name="Castresana J."/>
        </authorList>
    </citation>
    <scope>NUCLEOTIDE SEQUENCE</scope>
    <source>
        <strain evidence="15">IBE-C5619</strain>
    </source>
</reference>
<evidence type="ECO:0000256" key="1">
    <source>
        <dbReference type="ARBA" id="ARBA00003878"/>
    </source>
</evidence>
<evidence type="ECO:0000313" key="15">
    <source>
        <dbReference type="EMBL" id="KAG8524957.1"/>
    </source>
</evidence>
<feature type="transmembrane region" description="Helical" evidence="13">
    <location>
        <begin position="235"/>
        <end position="259"/>
    </location>
</feature>
<evidence type="ECO:0000256" key="4">
    <source>
        <dbReference type="ARBA" id="ARBA00022475"/>
    </source>
</evidence>
<dbReference type="AlphaFoldDB" id="A0A8J6AWE9"/>
<keyword evidence="11" id="KW-0325">Glycoprotein</keyword>
<feature type="transmembrane region" description="Helical" evidence="13">
    <location>
        <begin position="93"/>
        <end position="114"/>
    </location>
</feature>
<dbReference type="PRINTS" id="PR01534">
    <property type="entry name" value="VOMERONASL1R"/>
</dbReference>
<dbReference type="Gene3D" id="1.20.1070.10">
    <property type="entry name" value="Rhodopsin 7-helix transmembrane proteins"/>
    <property type="match status" value="1"/>
</dbReference>
<name>A0A8J6AWE9_GALPY</name>
<evidence type="ECO:0000256" key="11">
    <source>
        <dbReference type="ARBA" id="ARBA00023180"/>
    </source>
</evidence>
<keyword evidence="6 13" id="KW-0812">Transmembrane</keyword>
<keyword evidence="12 13" id="KW-0807">Transducer</keyword>
<evidence type="ECO:0000313" key="16">
    <source>
        <dbReference type="Proteomes" id="UP000700334"/>
    </source>
</evidence>
<feature type="domain" description="G-protein coupled receptors family 1 profile" evidence="14">
    <location>
        <begin position="22"/>
        <end position="285"/>
    </location>
</feature>
<evidence type="ECO:0000256" key="6">
    <source>
        <dbReference type="ARBA" id="ARBA00022692"/>
    </source>
</evidence>
<dbReference type="InterPro" id="IPR017452">
    <property type="entry name" value="GPCR_Rhodpsn_7TM"/>
</dbReference>
<evidence type="ECO:0000256" key="5">
    <source>
        <dbReference type="ARBA" id="ARBA00022507"/>
    </source>
</evidence>
<keyword evidence="7 13" id="KW-1133">Transmembrane helix</keyword>
<feature type="transmembrane region" description="Helical" evidence="13">
    <location>
        <begin position="6"/>
        <end position="28"/>
    </location>
</feature>
<comment type="function">
    <text evidence="1">Putative pheromone receptor.</text>
</comment>
<sequence>MDVRDLLVLTLIILQTVLGIPGNFFLLSHHLLLYLTASRLRATDVIIKNLIVANVLVLFSSGLRHPLTFFGLFQDNDLVCKMVPYARGVGRGVSISTTCLLSVVQAFTISPLSSRWAGLREKAVRCILPCIALCWVLSMLVNIVYPMYLSSVLSHKNDTSRKTFGKCSSVRHDPTSDFLYGALLSFPDVVFFVIMLWASGSMVCTLHRHRQRVRHLHRSSASSTSSPESRATRTILLLVSTFVCFNALSSIFYIAVSVFHNPDQFLLDFNTILTLCFPTLSPFLLLSREPKVSLLCSAWMRNIKSPIPVRNM</sequence>
<dbReference type="GO" id="GO:0016503">
    <property type="term" value="F:pheromone receptor activity"/>
    <property type="evidence" value="ECO:0007669"/>
    <property type="project" value="InterPro"/>
</dbReference>
<keyword evidence="8 13" id="KW-0297">G-protein coupled receptor</keyword>
<evidence type="ECO:0000256" key="12">
    <source>
        <dbReference type="ARBA" id="ARBA00023224"/>
    </source>
</evidence>
<dbReference type="FunFam" id="1.20.1070.10:FF:000033">
    <property type="entry name" value="Vomeronasal type-1 receptor"/>
    <property type="match status" value="1"/>
</dbReference>
<keyword evidence="5 13" id="KW-0589">Pheromone response</keyword>
<feature type="transmembrane region" description="Helical" evidence="13">
    <location>
        <begin position="178"/>
        <end position="206"/>
    </location>
</feature>
<evidence type="ECO:0000256" key="13">
    <source>
        <dbReference type="RuleBase" id="RU364061"/>
    </source>
</evidence>
<dbReference type="InterPro" id="IPR004072">
    <property type="entry name" value="Vmron_rcpt_1"/>
</dbReference>
<feature type="transmembrane region" description="Helical" evidence="13">
    <location>
        <begin position="49"/>
        <end position="73"/>
    </location>
</feature>
<dbReference type="PROSITE" id="PS50262">
    <property type="entry name" value="G_PROTEIN_RECEP_F1_2"/>
    <property type="match status" value="1"/>
</dbReference>
<proteinExistence type="inferred from homology"/>
<keyword evidence="16" id="KW-1185">Reference proteome</keyword>
<organism evidence="15 16">
    <name type="scientific">Galemys pyrenaicus</name>
    <name type="common">Iberian desman</name>
    <name type="synonym">Pyrenean desman</name>
    <dbReference type="NCBI Taxonomy" id="202257"/>
    <lineage>
        <taxon>Eukaryota</taxon>
        <taxon>Metazoa</taxon>
        <taxon>Chordata</taxon>
        <taxon>Craniata</taxon>
        <taxon>Vertebrata</taxon>
        <taxon>Euteleostomi</taxon>
        <taxon>Mammalia</taxon>
        <taxon>Eutheria</taxon>
        <taxon>Laurasiatheria</taxon>
        <taxon>Eulipotyphla</taxon>
        <taxon>Talpidae</taxon>
        <taxon>Galemys</taxon>
    </lineage>
</organism>
<evidence type="ECO:0000256" key="8">
    <source>
        <dbReference type="ARBA" id="ARBA00023040"/>
    </source>
</evidence>
<dbReference type="GO" id="GO:0019236">
    <property type="term" value="P:response to pheromone"/>
    <property type="evidence" value="ECO:0007669"/>
    <property type="project" value="UniProtKB-KW"/>
</dbReference>
<dbReference type="GO" id="GO:0007606">
    <property type="term" value="P:sensory perception of chemical stimulus"/>
    <property type="evidence" value="ECO:0007669"/>
    <property type="project" value="UniProtKB-ARBA"/>
</dbReference>
<evidence type="ECO:0000259" key="14">
    <source>
        <dbReference type="PROSITE" id="PS50262"/>
    </source>
</evidence>
<evidence type="ECO:0000256" key="10">
    <source>
        <dbReference type="ARBA" id="ARBA00023170"/>
    </source>
</evidence>
<evidence type="ECO:0000256" key="2">
    <source>
        <dbReference type="ARBA" id="ARBA00004651"/>
    </source>
</evidence>
<evidence type="ECO:0000256" key="9">
    <source>
        <dbReference type="ARBA" id="ARBA00023136"/>
    </source>
</evidence>
<evidence type="ECO:0000256" key="3">
    <source>
        <dbReference type="ARBA" id="ARBA00010663"/>
    </source>
</evidence>
<dbReference type="PANTHER" id="PTHR24062">
    <property type="entry name" value="VOMERONASAL TYPE-1 RECEPTOR"/>
    <property type="match status" value="1"/>
</dbReference>
<dbReference type="OrthoDB" id="9663618at2759"/>
<dbReference type="SUPFAM" id="SSF81321">
    <property type="entry name" value="Family A G protein-coupled receptor-like"/>
    <property type="match status" value="1"/>
</dbReference>
<dbReference type="EMBL" id="JAGFMF010011060">
    <property type="protein sequence ID" value="KAG8524957.1"/>
    <property type="molecule type" value="Genomic_DNA"/>
</dbReference>
<keyword evidence="4 13" id="KW-1003">Cell membrane</keyword>
<dbReference type="GO" id="GO:0005886">
    <property type="term" value="C:plasma membrane"/>
    <property type="evidence" value="ECO:0007669"/>
    <property type="project" value="UniProtKB-SubCell"/>
</dbReference>